<dbReference type="EMBL" id="CAADRP010000291">
    <property type="protein sequence ID" value="VFU26348.1"/>
    <property type="molecule type" value="Genomic_DNA"/>
</dbReference>
<sequence>MRLISLSFFQVLLGLKFDRKISKIVIPFNRVLALFPFGDDFFIIKKPILFGASREAVFEFLRFEAMVLCS</sequence>
<protein>
    <submittedName>
        <fullName evidence="1">Uncharacterized protein</fullName>
    </submittedName>
</protein>
<evidence type="ECO:0000313" key="1">
    <source>
        <dbReference type="EMBL" id="VFU26348.1"/>
    </source>
</evidence>
<organism evidence="1">
    <name type="scientific">Salix viminalis</name>
    <name type="common">Common osier</name>
    <name type="synonym">Basket willow</name>
    <dbReference type="NCBI Taxonomy" id="40686"/>
    <lineage>
        <taxon>Eukaryota</taxon>
        <taxon>Viridiplantae</taxon>
        <taxon>Streptophyta</taxon>
        <taxon>Embryophyta</taxon>
        <taxon>Tracheophyta</taxon>
        <taxon>Spermatophyta</taxon>
        <taxon>Magnoliopsida</taxon>
        <taxon>eudicotyledons</taxon>
        <taxon>Gunneridae</taxon>
        <taxon>Pentapetalae</taxon>
        <taxon>rosids</taxon>
        <taxon>fabids</taxon>
        <taxon>Malpighiales</taxon>
        <taxon>Salicaceae</taxon>
        <taxon>Saliceae</taxon>
        <taxon>Salix</taxon>
    </lineage>
</organism>
<proteinExistence type="predicted"/>
<name>A0A6N2KDB6_SALVM</name>
<dbReference type="AlphaFoldDB" id="A0A6N2KDB6"/>
<gene>
    <name evidence="1" type="ORF">SVIM_LOCUS68652</name>
</gene>
<accession>A0A6N2KDB6</accession>
<reference evidence="1" key="1">
    <citation type="submission" date="2019-03" db="EMBL/GenBank/DDBJ databases">
        <authorList>
            <person name="Mank J."/>
            <person name="Almeida P."/>
        </authorList>
    </citation>
    <scope>NUCLEOTIDE SEQUENCE</scope>
    <source>
        <strain evidence="1">78183</strain>
    </source>
</reference>